<keyword evidence="2" id="KW-1185">Reference proteome</keyword>
<evidence type="ECO:0000313" key="2">
    <source>
        <dbReference type="Proteomes" id="UP000298787"/>
    </source>
</evidence>
<name>A0A4U5VQK3_COLLU</name>
<dbReference type="Proteomes" id="UP000298787">
    <property type="component" value="Chromosome 22"/>
</dbReference>
<evidence type="ECO:0000313" key="1">
    <source>
        <dbReference type="EMBL" id="TKS90441.1"/>
    </source>
</evidence>
<proteinExistence type="predicted"/>
<accession>A0A4U5VQK3</accession>
<sequence>MYNLFPLKHNRRSSACFHNNQSPSVCTRTRAEPQSSILKFVREKVRRVRHQASTDVNEDSRDVKVKVQFCDPNTSSKRF</sequence>
<reference evidence="1 2" key="1">
    <citation type="submission" date="2019-01" db="EMBL/GenBank/DDBJ databases">
        <title>Genome Assembly of Collichthys lucidus.</title>
        <authorList>
            <person name="Cai M."/>
            <person name="Xiao S."/>
        </authorList>
    </citation>
    <scope>NUCLEOTIDE SEQUENCE [LARGE SCALE GENOMIC DNA]</scope>
    <source>
        <strain evidence="1">JT15FE1705JMU</strain>
        <tissue evidence="1">Muscle</tissue>
    </source>
</reference>
<dbReference type="EMBL" id="CM014099">
    <property type="protein sequence ID" value="TKS90441.1"/>
    <property type="molecule type" value="Genomic_DNA"/>
</dbReference>
<dbReference type="AlphaFoldDB" id="A0A4U5VQK3"/>
<organism evidence="1 2">
    <name type="scientific">Collichthys lucidus</name>
    <name type="common">Big head croaker</name>
    <name type="synonym">Sciaena lucida</name>
    <dbReference type="NCBI Taxonomy" id="240159"/>
    <lineage>
        <taxon>Eukaryota</taxon>
        <taxon>Metazoa</taxon>
        <taxon>Chordata</taxon>
        <taxon>Craniata</taxon>
        <taxon>Vertebrata</taxon>
        <taxon>Euteleostomi</taxon>
        <taxon>Actinopterygii</taxon>
        <taxon>Neopterygii</taxon>
        <taxon>Teleostei</taxon>
        <taxon>Neoteleostei</taxon>
        <taxon>Acanthomorphata</taxon>
        <taxon>Eupercaria</taxon>
        <taxon>Sciaenidae</taxon>
        <taxon>Collichthys</taxon>
    </lineage>
</organism>
<gene>
    <name evidence="1" type="ORF">D9C73_024573</name>
</gene>
<protein>
    <submittedName>
        <fullName evidence="1">Uncharacterized protein</fullName>
    </submittedName>
</protein>